<feature type="transmembrane region" description="Helical" evidence="1">
    <location>
        <begin position="43"/>
        <end position="62"/>
    </location>
</feature>
<keyword evidence="1" id="KW-1133">Transmembrane helix</keyword>
<feature type="transmembrane region" description="Helical" evidence="1">
    <location>
        <begin position="6"/>
        <end position="31"/>
    </location>
</feature>
<dbReference type="RefSeq" id="WP_006973811.1">
    <property type="nucleotide sequence ID" value="NZ_ABCS01000053.1"/>
</dbReference>
<gene>
    <name evidence="2" type="ORF">PPSIR1_15955</name>
</gene>
<keyword evidence="1" id="KW-0812">Transmembrane</keyword>
<organism evidence="2 3">
    <name type="scientific">Plesiocystis pacifica SIR-1</name>
    <dbReference type="NCBI Taxonomy" id="391625"/>
    <lineage>
        <taxon>Bacteria</taxon>
        <taxon>Pseudomonadati</taxon>
        <taxon>Myxococcota</taxon>
        <taxon>Polyangia</taxon>
        <taxon>Nannocystales</taxon>
        <taxon>Nannocystaceae</taxon>
        <taxon>Plesiocystis</taxon>
    </lineage>
</organism>
<reference evidence="2 3" key="1">
    <citation type="submission" date="2007-06" db="EMBL/GenBank/DDBJ databases">
        <authorList>
            <person name="Shimkets L."/>
            <person name="Ferriera S."/>
            <person name="Johnson J."/>
            <person name="Kravitz S."/>
            <person name="Beeson K."/>
            <person name="Sutton G."/>
            <person name="Rogers Y.-H."/>
            <person name="Friedman R."/>
            <person name="Frazier M."/>
            <person name="Venter J.C."/>
        </authorList>
    </citation>
    <scope>NUCLEOTIDE SEQUENCE [LARGE SCALE GENOMIC DNA]</scope>
    <source>
        <strain evidence="2 3">SIR-1</strain>
    </source>
</reference>
<comment type="caution">
    <text evidence="2">The sequence shown here is derived from an EMBL/GenBank/DDBJ whole genome shotgun (WGS) entry which is preliminary data.</text>
</comment>
<evidence type="ECO:0000256" key="1">
    <source>
        <dbReference type="SAM" id="Phobius"/>
    </source>
</evidence>
<keyword evidence="3" id="KW-1185">Reference proteome</keyword>
<protein>
    <submittedName>
        <fullName evidence="2">Uncharacterized protein</fullName>
    </submittedName>
</protein>
<evidence type="ECO:0000313" key="2">
    <source>
        <dbReference type="EMBL" id="EDM77010.1"/>
    </source>
</evidence>
<evidence type="ECO:0000313" key="3">
    <source>
        <dbReference type="Proteomes" id="UP000005801"/>
    </source>
</evidence>
<dbReference type="EMBL" id="ABCS01000053">
    <property type="protein sequence ID" value="EDM77010.1"/>
    <property type="molecule type" value="Genomic_DNA"/>
</dbReference>
<dbReference type="Proteomes" id="UP000005801">
    <property type="component" value="Unassembled WGS sequence"/>
</dbReference>
<dbReference type="AlphaFoldDB" id="A6GAR9"/>
<keyword evidence="1" id="KW-0472">Membrane</keyword>
<sequence>MAKLASIILLALPLAVLVMLAGLGTAIHVVATEGRSRSAAISRVLGVLNLAMLVPYAVVYSVAEGQNVTTMLVIAGGASACVGLLGLRMPARYRD</sequence>
<proteinExistence type="predicted"/>
<name>A6GAR9_9BACT</name>
<feature type="transmembrane region" description="Helical" evidence="1">
    <location>
        <begin position="68"/>
        <end position="87"/>
    </location>
</feature>
<dbReference type="OrthoDB" id="9973537at2"/>
<accession>A6GAR9</accession>